<reference evidence="2 3" key="1">
    <citation type="submission" date="2024-07" db="EMBL/GenBank/DDBJ databases">
        <title>Section-level genome sequencing and comparative genomics of Aspergillus sections Usti and Cavernicolus.</title>
        <authorList>
            <consortium name="Lawrence Berkeley National Laboratory"/>
            <person name="Nybo J.L."/>
            <person name="Vesth T.C."/>
            <person name="Theobald S."/>
            <person name="Frisvad J.C."/>
            <person name="Larsen T.O."/>
            <person name="Kjaerboelling I."/>
            <person name="Rothschild-Mancinelli K."/>
            <person name="Lyhne E.K."/>
            <person name="Kogle M.E."/>
            <person name="Barry K."/>
            <person name="Clum A."/>
            <person name="Na H."/>
            <person name="Ledsgaard L."/>
            <person name="Lin J."/>
            <person name="Lipzen A."/>
            <person name="Kuo A."/>
            <person name="Riley R."/>
            <person name="Mondo S."/>
            <person name="Labutti K."/>
            <person name="Haridas S."/>
            <person name="Pangalinan J."/>
            <person name="Salamov A.A."/>
            <person name="Simmons B.A."/>
            <person name="Magnuson J.K."/>
            <person name="Chen J."/>
            <person name="Drula E."/>
            <person name="Henrissat B."/>
            <person name="Wiebenga A."/>
            <person name="Lubbers R.J."/>
            <person name="Gomes A.C."/>
            <person name="Makela M.R."/>
            <person name="Stajich J."/>
            <person name="Grigoriev I.V."/>
            <person name="Mortensen U.H."/>
            <person name="De Vries R.P."/>
            <person name="Baker S.E."/>
            <person name="Andersen M.R."/>
        </authorList>
    </citation>
    <scope>NUCLEOTIDE SEQUENCE [LARGE SCALE GENOMIC DNA]</scope>
    <source>
        <strain evidence="2 3">CBS 588.65</strain>
    </source>
</reference>
<proteinExistence type="predicted"/>
<protein>
    <submittedName>
        <fullName evidence="2">Uncharacterized protein</fullName>
    </submittedName>
</protein>
<evidence type="ECO:0000256" key="1">
    <source>
        <dbReference type="SAM" id="Phobius"/>
    </source>
</evidence>
<name>A0ABR4GTD2_9EURO</name>
<keyword evidence="1" id="KW-1133">Transmembrane helix</keyword>
<sequence length="263" mass="29953">MSTSTEKSKVLRIIAWPFLAILNIAIFIIISPVAFVYGSIYFCLHPSANIGMPRKFMPPVQTYLGHFQRLHPDLMSRIRRHATQDREGWIQRELELWPHSGKVGFMSSPANHESCPAAILFSGLEHAGWSRKVIWELLRDQVEEAGLVTDAEKDAFARVMSRMCDHELTEKAAAMIRWCMRHGLLNKERTVTLPEVDLENGEHVIEASIDSLAWILEGGKVVRPPRVIKSQKSILVLMLNLEKEFSTAVMFAELFDMRFSHGS</sequence>
<keyword evidence="3" id="KW-1185">Reference proteome</keyword>
<dbReference type="Proteomes" id="UP001610334">
    <property type="component" value="Unassembled WGS sequence"/>
</dbReference>
<evidence type="ECO:0000313" key="3">
    <source>
        <dbReference type="Proteomes" id="UP001610334"/>
    </source>
</evidence>
<dbReference type="EMBL" id="JBFXLT010000191">
    <property type="protein sequence ID" value="KAL2802312.1"/>
    <property type="molecule type" value="Genomic_DNA"/>
</dbReference>
<keyword evidence="1" id="KW-0472">Membrane</keyword>
<feature type="transmembrane region" description="Helical" evidence="1">
    <location>
        <begin position="20"/>
        <end position="44"/>
    </location>
</feature>
<comment type="caution">
    <text evidence="2">The sequence shown here is derived from an EMBL/GenBank/DDBJ whole genome shotgun (WGS) entry which is preliminary data.</text>
</comment>
<gene>
    <name evidence="2" type="ORF">BJX63DRAFT_437988</name>
</gene>
<keyword evidence="1" id="KW-0812">Transmembrane</keyword>
<evidence type="ECO:0000313" key="2">
    <source>
        <dbReference type="EMBL" id="KAL2802312.1"/>
    </source>
</evidence>
<organism evidence="2 3">
    <name type="scientific">Aspergillus granulosus</name>
    <dbReference type="NCBI Taxonomy" id="176169"/>
    <lineage>
        <taxon>Eukaryota</taxon>
        <taxon>Fungi</taxon>
        <taxon>Dikarya</taxon>
        <taxon>Ascomycota</taxon>
        <taxon>Pezizomycotina</taxon>
        <taxon>Eurotiomycetes</taxon>
        <taxon>Eurotiomycetidae</taxon>
        <taxon>Eurotiales</taxon>
        <taxon>Aspergillaceae</taxon>
        <taxon>Aspergillus</taxon>
        <taxon>Aspergillus subgen. Nidulantes</taxon>
    </lineage>
</organism>
<accession>A0ABR4GTD2</accession>